<comment type="cofactor">
    <cofactor evidence="1 5">
        <name>FAD</name>
        <dbReference type="ChEBI" id="CHEBI:57692"/>
    </cofactor>
</comment>
<dbReference type="Pfam" id="PF05199">
    <property type="entry name" value="GMC_oxred_C"/>
    <property type="match status" value="1"/>
</dbReference>
<evidence type="ECO:0000313" key="9">
    <source>
        <dbReference type="EMBL" id="MDP9974809.1"/>
    </source>
</evidence>
<dbReference type="SUPFAM" id="SSF54373">
    <property type="entry name" value="FAD-linked reductases, C-terminal domain"/>
    <property type="match status" value="1"/>
</dbReference>
<dbReference type="AlphaFoldDB" id="A0AAW8ERI0"/>
<dbReference type="PROSITE" id="PS00623">
    <property type="entry name" value="GMC_OXRED_1"/>
    <property type="match status" value="1"/>
</dbReference>
<gene>
    <name evidence="9" type="ORF">J2W39_006093</name>
</gene>
<dbReference type="Proteomes" id="UP001224845">
    <property type="component" value="Unassembled WGS sequence"/>
</dbReference>
<dbReference type="InterPro" id="IPR007867">
    <property type="entry name" value="GMC_OxRtase_C"/>
</dbReference>
<evidence type="ECO:0000259" key="8">
    <source>
        <dbReference type="PROSITE" id="PS00624"/>
    </source>
</evidence>
<comment type="similarity">
    <text evidence="2 6">Belongs to the GMC oxidoreductase family.</text>
</comment>
<dbReference type="GO" id="GO:0050660">
    <property type="term" value="F:flavin adenine dinucleotide binding"/>
    <property type="evidence" value="ECO:0007669"/>
    <property type="project" value="InterPro"/>
</dbReference>
<accession>A0AAW8ERI0</accession>
<keyword evidence="3 6" id="KW-0285">Flavoprotein</keyword>
<feature type="binding site" evidence="5">
    <location>
        <position position="85"/>
    </location>
    <ligand>
        <name>FAD</name>
        <dbReference type="ChEBI" id="CHEBI:57692"/>
    </ligand>
</feature>
<dbReference type="EMBL" id="JAUSRV010000020">
    <property type="protein sequence ID" value="MDP9974809.1"/>
    <property type="molecule type" value="Genomic_DNA"/>
</dbReference>
<dbReference type="Pfam" id="PF00732">
    <property type="entry name" value="GMC_oxred_N"/>
    <property type="match status" value="1"/>
</dbReference>
<evidence type="ECO:0000259" key="7">
    <source>
        <dbReference type="PROSITE" id="PS00623"/>
    </source>
</evidence>
<keyword evidence="4 5" id="KW-0274">FAD</keyword>
<dbReference type="EC" id="1.1.99.1" evidence="9"/>
<dbReference type="Gene3D" id="3.30.560.10">
    <property type="entry name" value="Glucose Oxidase, domain 3"/>
    <property type="match status" value="1"/>
</dbReference>
<protein>
    <submittedName>
        <fullName evidence="9">Choline dehydrogenase</fullName>
        <ecNumber evidence="9">1.1.99.1</ecNumber>
    </submittedName>
</protein>
<evidence type="ECO:0000256" key="5">
    <source>
        <dbReference type="PIRSR" id="PIRSR000137-2"/>
    </source>
</evidence>
<evidence type="ECO:0000256" key="3">
    <source>
        <dbReference type="ARBA" id="ARBA00022630"/>
    </source>
</evidence>
<dbReference type="Gene3D" id="3.50.50.60">
    <property type="entry name" value="FAD/NAD(P)-binding domain"/>
    <property type="match status" value="1"/>
</dbReference>
<dbReference type="InterPro" id="IPR000172">
    <property type="entry name" value="GMC_OxRdtase_N"/>
</dbReference>
<dbReference type="PANTHER" id="PTHR11552">
    <property type="entry name" value="GLUCOSE-METHANOL-CHOLINE GMC OXIDOREDUCTASE"/>
    <property type="match status" value="1"/>
</dbReference>
<evidence type="ECO:0000313" key="10">
    <source>
        <dbReference type="Proteomes" id="UP001224845"/>
    </source>
</evidence>
<proteinExistence type="inferred from homology"/>
<feature type="domain" description="Glucose-methanol-choline oxidoreductase N-terminal" evidence="8">
    <location>
        <begin position="256"/>
        <end position="270"/>
    </location>
</feature>
<evidence type="ECO:0000256" key="2">
    <source>
        <dbReference type="ARBA" id="ARBA00010790"/>
    </source>
</evidence>
<dbReference type="InterPro" id="IPR036188">
    <property type="entry name" value="FAD/NAD-bd_sf"/>
</dbReference>
<keyword evidence="9" id="KW-0560">Oxidoreductase</keyword>
<name>A0AAW8ERI0_VARPD</name>
<sequence>MSQQTFDYVVVGAGAAGCVIASRLSEDAKTSVCLLEAGPSDHSVLIRAPAGVVAMVPTRLNNYAYETVPQHGLGGRRGYQPRGKVLGGSSSINAMLYVRGHRWDYDHWAELGNPGWSYDEVLPFFRRSENNERFGPDDFHGRGGPLNVADLRSPSPINQAFLLAAANQGVSRNEDYNGAEQFGSFHYQVTQKNGERCSAASAYLTPHRSRPNLHVETGTVASRICFDEGRAVGVEFLKGGQRHAVRARREVIVCGGTFGSPQLLMLSGIGPAHALQRHGIPVLHHLPGVGQNLQDHIDYVQAWLARSDTPTFGISPRGIGQVAKAIFEWRRHRTGLITSPFAESGAFARSRSDVAVPDLQLIFAVAIVDDHARKVHLGHGFSCHVSVLRPKSRGTVALASRDPRAAPVIDPAFFSHPDDMALMLKGARLMQSILGDPALAPYRGRRTLYPVRPDDEAHLEADIRQRSDSQYHPVGTCKMGPAHDTGAVVDAKLRVHGVSGLRVADASIMPTLVGGNTSAPAVMIGEKAAAMIRTDGA</sequence>
<dbReference type="GO" id="GO:0008812">
    <property type="term" value="F:choline dehydrogenase activity"/>
    <property type="evidence" value="ECO:0007669"/>
    <property type="project" value="UniProtKB-EC"/>
</dbReference>
<evidence type="ECO:0000256" key="6">
    <source>
        <dbReference type="RuleBase" id="RU003968"/>
    </source>
</evidence>
<dbReference type="InterPro" id="IPR012132">
    <property type="entry name" value="GMC_OxRdtase"/>
</dbReference>
<dbReference type="SUPFAM" id="SSF51905">
    <property type="entry name" value="FAD/NAD(P)-binding domain"/>
    <property type="match status" value="1"/>
</dbReference>
<dbReference type="PROSITE" id="PS00624">
    <property type="entry name" value="GMC_OXRED_2"/>
    <property type="match status" value="1"/>
</dbReference>
<comment type="caution">
    <text evidence="9">The sequence shown here is derived from an EMBL/GenBank/DDBJ whole genome shotgun (WGS) entry which is preliminary data.</text>
</comment>
<dbReference type="PANTHER" id="PTHR11552:SF147">
    <property type="entry name" value="CHOLINE DEHYDROGENASE, MITOCHONDRIAL"/>
    <property type="match status" value="1"/>
</dbReference>
<evidence type="ECO:0000256" key="4">
    <source>
        <dbReference type="ARBA" id="ARBA00022827"/>
    </source>
</evidence>
<feature type="domain" description="Glucose-methanol-choline oxidoreductase N-terminal" evidence="7">
    <location>
        <begin position="83"/>
        <end position="106"/>
    </location>
</feature>
<organism evidence="9 10">
    <name type="scientific">Variovorax paradoxus</name>
    <dbReference type="NCBI Taxonomy" id="34073"/>
    <lineage>
        <taxon>Bacteria</taxon>
        <taxon>Pseudomonadati</taxon>
        <taxon>Pseudomonadota</taxon>
        <taxon>Betaproteobacteria</taxon>
        <taxon>Burkholderiales</taxon>
        <taxon>Comamonadaceae</taxon>
        <taxon>Variovorax</taxon>
    </lineage>
</organism>
<dbReference type="RefSeq" id="WP_307596843.1">
    <property type="nucleotide sequence ID" value="NZ_JAUSRV010000020.1"/>
</dbReference>
<reference evidence="9" key="1">
    <citation type="submission" date="2023-07" db="EMBL/GenBank/DDBJ databases">
        <title>Sorghum-associated microbial communities from plants grown in Nebraska, USA.</title>
        <authorList>
            <person name="Schachtman D."/>
        </authorList>
    </citation>
    <scope>NUCLEOTIDE SEQUENCE</scope>
    <source>
        <strain evidence="9">DS3315</strain>
    </source>
</reference>
<evidence type="ECO:0000256" key="1">
    <source>
        <dbReference type="ARBA" id="ARBA00001974"/>
    </source>
</evidence>
<dbReference type="PIRSF" id="PIRSF000137">
    <property type="entry name" value="Alcohol_oxidase"/>
    <property type="match status" value="1"/>
</dbReference>